<feature type="domain" description="Peptidase M20 dimerisation" evidence="6">
    <location>
        <begin position="185"/>
        <end position="274"/>
    </location>
</feature>
<keyword evidence="4" id="KW-0862">Zinc</keyword>
<dbReference type="InterPro" id="IPR008007">
    <property type="entry name" value="Peptidase_M42"/>
</dbReference>
<evidence type="ECO:0000313" key="8">
    <source>
        <dbReference type="Proteomes" id="UP000240258"/>
    </source>
</evidence>
<dbReference type="InterPro" id="IPR010162">
    <property type="entry name" value="PepT-like"/>
</dbReference>
<dbReference type="NCBIfam" id="TIGR01883">
    <property type="entry name" value="PepT-like"/>
    <property type="match status" value="1"/>
</dbReference>
<dbReference type="GeneID" id="62762732"/>
<dbReference type="Pfam" id="PF07687">
    <property type="entry name" value="M20_dimer"/>
    <property type="match status" value="1"/>
</dbReference>
<dbReference type="EMBL" id="CP028102">
    <property type="protein sequence ID" value="AVQ18339.1"/>
    <property type="molecule type" value="Genomic_DNA"/>
</dbReference>
<keyword evidence="8" id="KW-1185">Reference proteome</keyword>
<accession>A0ABM6TW55</accession>
<dbReference type="InterPro" id="IPR002933">
    <property type="entry name" value="Peptidase_M20"/>
</dbReference>
<reference evidence="8" key="1">
    <citation type="journal article" date="2018" name="MSphere">
        <title>Fusobacterium Genomics Using MinION and Illumina Sequencing Enables Genome Completion and Correction.</title>
        <authorList>
            <person name="Todd S.M."/>
            <person name="Settlage R.E."/>
            <person name="Lahmers K.K."/>
            <person name="Slade D.J."/>
        </authorList>
    </citation>
    <scope>NUCLEOTIDE SEQUENCE [LARGE SCALE GENOMIC DNA]</scope>
    <source>
        <strain evidence="8">ATCC 9817</strain>
    </source>
</reference>
<dbReference type="Gene3D" id="3.40.630.10">
    <property type="entry name" value="Zn peptidases"/>
    <property type="match status" value="1"/>
</dbReference>
<dbReference type="Gene3D" id="3.30.70.360">
    <property type="match status" value="1"/>
</dbReference>
<comment type="similarity">
    <text evidence="5">Belongs to the peptidase M42 family.</text>
</comment>
<evidence type="ECO:0000259" key="6">
    <source>
        <dbReference type="Pfam" id="PF07687"/>
    </source>
</evidence>
<evidence type="ECO:0000256" key="2">
    <source>
        <dbReference type="ARBA" id="ARBA00022723"/>
    </source>
</evidence>
<dbReference type="PIRSF" id="PIRSF001123">
    <property type="entry name" value="PepA_GA"/>
    <property type="match status" value="1"/>
</dbReference>
<dbReference type="RefSeq" id="WP_005883467.1">
    <property type="nucleotide sequence ID" value="NZ_CAXUGQ010000014.1"/>
</dbReference>
<evidence type="ECO:0000313" key="7">
    <source>
        <dbReference type="EMBL" id="AVQ18339.1"/>
    </source>
</evidence>
<keyword evidence="2" id="KW-0479">Metal-binding</keyword>
<dbReference type="InterPro" id="IPR036264">
    <property type="entry name" value="Bact_exopeptidase_dim_dom"/>
</dbReference>
<name>A0ABM6TW55_FUSMR</name>
<sequence length="372" mass="41073">MQKERMVENLIEMIKIYSPSKKEGEFAKYLVKELEKLGAKLYLDEGFKKYNGNSPTIIAKIKGNLEGEGVTLAAHLDVVEPCENITPILENGILRTDGTTTLGGDDKAGIASIIETIKVLKEENRSHKDIFIVLTPCEEQGMLGAKNISWNLIPKDMIPAKNMIVVDNAGRAGLIAHTAPSKYDVVIKFKGKKAHAGIEPEKGINAINLAALAISKMKMGRIDELTTSNIGVINSNFPTNVVADECIVKAEVRSHSEEKILEVIEEYKDCCDEAVNIMQGEYEICYECDYPTLKPKDNLKFAKEFSEIYEGLGVKSELKVIGGGSDSNIFAKNGYNSIIIGVGMYDVHTVNETLELEELYKTTKALINYISK</sequence>
<proteinExistence type="inferred from homology"/>
<evidence type="ECO:0000256" key="4">
    <source>
        <dbReference type="ARBA" id="ARBA00022833"/>
    </source>
</evidence>
<dbReference type="SUPFAM" id="SSF55031">
    <property type="entry name" value="Bacterial exopeptidase dimerisation domain"/>
    <property type="match status" value="1"/>
</dbReference>
<evidence type="ECO:0000256" key="3">
    <source>
        <dbReference type="ARBA" id="ARBA00022801"/>
    </source>
</evidence>
<dbReference type="PANTHER" id="PTHR42994:SF2">
    <property type="entry name" value="PEPTIDASE"/>
    <property type="match status" value="1"/>
</dbReference>
<dbReference type="InterPro" id="IPR011650">
    <property type="entry name" value="Peptidase_M20_dimer"/>
</dbReference>
<protein>
    <submittedName>
        <fullName evidence="7">Peptidase M20</fullName>
    </submittedName>
</protein>
<comment type="cofactor">
    <cofactor evidence="1">
        <name>Zn(2+)</name>
        <dbReference type="ChEBI" id="CHEBI:29105"/>
    </cofactor>
</comment>
<dbReference type="Proteomes" id="UP000240258">
    <property type="component" value="Chromosome"/>
</dbReference>
<gene>
    <name evidence="7" type="ORF">C4N19_04310</name>
</gene>
<evidence type="ECO:0000256" key="1">
    <source>
        <dbReference type="ARBA" id="ARBA00001947"/>
    </source>
</evidence>
<dbReference type="PANTHER" id="PTHR42994">
    <property type="entry name" value="PEPTIDASE T"/>
    <property type="match status" value="1"/>
</dbReference>
<evidence type="ECO:0000256" key="5">
    <source>
        <dbReference type="PIRNR" id="PIRNR001123"/>
    </source>
</evidence>
<organism evidence="7 8">
    <name type="scientific">Fusobacterium mortiferum ATCC 9817</name>
    <dbReference type="NCBI Taxonomy" id="469616"/>
    <lineage>
        <taxon>Bacteria</taxon>
        <taxon>Fusobacteriati</taxon>
        <taxon>Fusobacteriota</taxon>
        <taxon>Fusobacteriia</taxon>
        <taxon>Fusobacteriales</taxon>
        <taxon>Fusobacteriaceae</taxon>
        <taxon>Fusobacterium</taxon>
    </lineage>
</organism>
<dbReference type="SUPFAM" id="SSF53187">
    <property type="entry name" value="Zn-dependent exopeptidases"/>
    <property type="match status" value="1"/>
</dbReference>
<dbReference type="Pfam" id="PF01546">
    <property type="entry name" value="Peptidase_M20"/>
    <property type="match status" value="1"/>
</dbReference>
<keyword evidence="3" id="KW-0378">Hydrolase</keyword>